<organism evidence="4 5">
    <name type="scientific">Marasmius crinis-equi</name>
    <dbReference type="NCBI Taxonomy" id="585013"/>
    <lineage>
        <taxon>Eukaryota</taxon>
        <taxon>Fungi</taxon>
        <taxon>Dikarya</taxon>
        <taxon>Basidiomycota</taxon>
        <taxon>Agaricomycotina</taxon>
        <taxon>Agaricomycetes</taxon>
        <taxon>Agaricomycetidae</taxon>
        <taxon>Agaricales</taxon>
        <taxon>Marasmiineae</taxon>
        <taxon>Marasmiaceae</taxon>
        <taxon>Marasmius</taxon>
    </lineage>
</organism>
<feature type="compositionally biased region" description="Acidic residues" evidence="1">
    <location>
        <begin position="339"/>
        <end position="350"/>
    </location>
</feature>
<dbReference type="Proteomes" id="UP001465976">
    <property type="component" value="Unassembled WGS sequence"/>
</dbReference>
<proteinExistence type="predicted"/>
<reference evidence="4 5" key="1">
    <citation type="submission" date="2024-02" db="EMBL/GenBank/DDBJ databases">
        <title>A draft genome for the cacao thread blight pathogen Marasmius crinis-equi.</title>
        <authorList>
            <person name="Cohen S.P."/>
            <person name="Baruah I.K."/>
            <person name="Amoako-Attah I."/>
            <person name="Bukari Y."/>
            <person name="Meinhardt L.W."/>
            <person name="Bailey B.A."/>
        </authorList>
    </citation>
    <scope>NUCLEOTIDE SEQUENCE [LARGE SCALE GENOMIC DNA]</scope>
    <source>
        <strain evidence="4 5">GH-76</strain>
    </source>
</reference>
<dbReference type="InterPro" id="IPR025340">
    <property type="entry name" value="DUF4246"/>
</dbReference>
<protein>
    <submittedName>
        <fullName evidence="4">Uncharacterized protein</fullName>
    </submittedName>
</protein>
<evidence type="ECO:0000259" key="3">
    <source>
        <dbReference type="Pfam" id="PF21666"/>
    </source>
</evidence>
<dbReference type="Pfam" id="PF21666">
    <property type="entry name" value="DUF4246_N"/>
    <property type="match status" value="1"/>
</dbReference>
<dbReference type="EMBL" id="JBAHYK010000276">
    <property type="protein sequence ID" value="KAL0575762.1"/>
    <property type="molecule type" value="Genomic_DNA"/>
</dbReference>
<dbReference type="InterPro" id="IPR049207">
    <property type="entry name" value="DUF4246_N"/>
</dbReference>
<evidence type="ECO:0000313" key="4">
    <source>
        <dbReference type="EMBL" id="KAL0575762.1"/>
    </source>
</evidence>
<feature type="domain" description="DUF4246" evidence="3">
    <location>
        <begin position="11"/>
        <end position="87"/>
    </location>
</feature>
<name>A0ABR3FK70_9AGAR</name>
<keyword evidence="5" id="KW-1185">Reference proteome</keyword>
<evidence type="ECO:0000313" key="5">
    <source>
        <dbReference type="Proteomes" id="UP001465976"/>
    </source>
</evidence>
<dbReference type="Pfam" id="PF14033">
    <property type="entry name" value="DUF4246"/>
    <property type="match status" value="1"/>
</dbReference>
<comment type="caution">
    <text evidence="4">The sequence shown here is derived from an EMBL/GenBank/DDBJ whole genome shotgun (WGS) entry which is preliminary data.</text>
</comment>
<sequence length="614" mass="69817">MTSSDSKQVKLPGFGLPVNALSERCLDGYQPMLSKRLRFPNAITDWSATNLLVRERTMLELINEITDKPEWDAKVHDGTVVAKWKKEAVEREGVDISDMMFDYCIAELRDKAPHFSATGRVTILDSEAAVVKSDSAIPASIADELKAAVKPLEDVPEGLKDWHLGSNKKILDLVCPSLYPLMYGQSRVLPSGRIALADCLESCGKGVVIPKPTSKELDLGRNNTHLHSGMSRPLENLIIRSQSEVEVPGYWSGDYQWLPCEVAIRGDEEVEITSYINNLHPRRHAALYRVLEKIIARTIPLWDDCLSYFGFDDSRHRVYCTGDGPQYEYPLGEERPVGSDEENEEDDERDEQWRRDNRVLVQPEPEEYEPCDPAVLRHVNLRKDWKGEGLQINVKLTNIELRPGDTESFEGGSWQVEGQLNEHICASAVYCYEQSNVTESRLAFRQLTNPQDLQEMDPPEDDIGGIETLFGIRQHGPCVQTLGSVVMKEGRLLVFPNVLQYQVQPFELADRTKPGYRKILAIYLVDPYIRTLSTANVPPQQSDWWAEGFRKDASTRLSRLPVELMDKVVQMTDEWPISLGEAKKIKKDLLSRRGKYVDRVNRDYEQPGFSFSEF</sequence>
<feature type="region of interest" description="Disordered" evidence="1">
    <location>
        <begin position="327"/>
        <end position="357"/>
    </location>
</feature>
<gene>
    <name evidence="4" type="ORF">V5O48_006205</name>
</gene>
<dbReference type="PANTHER" id="PTHR33119">
    <property type="entry name" value="IFI3P"/>
    <property type="match status" value="1"/>
</dbReference>
<dbReference type="PANTHER" id="PTHR33119:SF1">
    <property type="entry name" value="FE2OG DIOXYGENASE DOMAIN-CONTAINING PROTEIN"/>
    <property type="match status" value="1"/>
</dbReference>
<evidence type="ECO:0000256" key="1">
    <source>
        <dbReference type="SAM" id="MobiDB-lite"/>
    </source>
</evidence>
<evidence type="ECO:0000259" key="2">
    <source>
        <dbReference type="Pfam" id="PF14033"/>
    </source>
</evidence>
<dbReference type="InterPro" id="IPR049192">
    <property type="entry name" value="DUF4246_C"/>
</dbReference>
<accession>A0ABR3FK70</accession>
<feature type="domain" description="DUF4246" evidence="2">
    <location>
        <begin position="99"/>
        <end position="547"/>
    </location>
</feature>